<proteinExistence type="predicted"/>
<evidence type="ECO:0000256" key="3">
    <source>
        <dbReference type="ARBA" id="ARBA00023163"/>
    </source>
</evidence>
<dbReference type="InterPro" id="IPR036388">
    <property type="entry name" value="WH-like_DNA-bd_sf"/>
</dbReference>
<dbReference type="Pfam" id="PF09860">
    <property type="entry name" value="DUF2087"/>
    <property type="match status" value="1"/>
</dbReference>
<reference evidence="5" key="1">
    <citation type="submission" date="2020-04" db="EMBL/GenBank/DDBJ databases">
        <authorList>
            <person name="Zhang T."/>
        </authorList>
    </citation>
    <scope>NUCLEOTIDE SEQUENCE</scope>
    <source>
        <strain evidence="5">HKST-UBA01</strain>
    </source>
</reference>
<dbReference type="InterPro" id="IPR018656">
    <property type="entry name" value="DUF2087"/>
</dbReference>
<dbReference type="AlphaFoldDB" id="A0A956M0M9"/>
<protein>
    <submittedName>
        <fullName evidence="5">Metalloregulator ArsR/SmtB family transcription factor</fullName>
    </submittedName>
</protein>
<dbReference type="PANTHER" id="PTHR33154">
    <property type="entry name" value="TRANSCRIPTIONAL REGULATOR, ARSR FAMILY"/>
    <property type="match status" value="1"/>
</dbReference>
<comment type="caution">
    <text evidence="5">The sequence shown here is derived from an EMBL/GenBank/DDBJ whole genome shotgun (WGS) entry which is preliminary data.</text>
</comment>
<dbReference type="CDD" id="cd00090">
    <property type="entry name" value="HTH_ARSR"/>
    <property type="match status" value="1"/>
</dbReference>
<dbReference type="SUPFAM" id="SSF46785">
    <property type="entry name" value="Winged helix' DNA-binding domain"/>
    <property type="match status" value="1"/>
</dbReference>
<sequence length="206" mass="23974">MTETESESFPEVVEFFKALADATRLRIVGLLADQSLCGQELAATLGLSPATVTHHLRSLKKVGLIRERREPPYTYFDLDLGRMQEVMRATVKKDRVQELAAGPDVPTERRRVLNAFFDGESLRSIPSQRRKKEIVFEEILKKIPYQDSYTERDLSKMIQRFHSDFCTIRREFIMGRYMERDRGVYRWADRGRTAREDRVEGASPAR</sequence>
<dbReference type="InterPro" id="IPR001845">
    <property type="entry name" value="HTH_ArsR_DNA-bd_dom"/>
</dbReference>
<evidence type="ECO:0000313" key="6">
    <source>
        <dbReference type="Proteomes" id="UP000697710"/>
    </source>
</evidence>
<feature type="domain" description="HTH arsR-type" evidence="4">
    <location>
        <begin position="4"/>
        <end position="98"/>
    </location>
</feature>
<evidence type="ECO:0000259" key="4">
    <source>
        <dbReference type="PROSITE" id="PS50987"/>
    </source>
</evidence>
<evidence type="ECO:0000256" key="1">
    <source>
        <dbReference type="ARBA" id="ARBA00023015"/>
    </source>
</evidence>
<dbReference type="PANTHER" id="PTHR33154:SF33">
    <property type="entry name" value="TRANSCRIPTIONAL REPRESSOR SDPR"/>
    <property type="match status" value="1"/>
</dbReference>
<dbReference type="EMBL" id="JAGQHR010000275">
    <property type="protein sequence ID" value="MCA9727987.1"/>
    <property type="molecule type" value="Genomic_DNA"/>
</dbReference>
<dbReference type="InterPro" id="IPR036390">
    <property type="entry name" value="WH_DNA-bd_sf"/>
</dbReference>
<dbReference type="SMART" id="SM00418">
    <property type="entry name" value="HTH_ARSR"/>
    <property type="match status" value="1"/>
</dbReference>
<dbReference type="InterPro" id="IPR051081">
    <property type="entry name" value="HTH_MetalResp_TranReg"/>
</dbReference>
<name>A0A956M0M9_UNCEI</name>
<gene>
    <name evidence="5" type="ORF">KC729_09915</name>
</gene>
<dbReference type="Pfam" id="PF01022">
    <property type="entry name" value="HTH_5"/>
    <property type="match status" value="1"/>
</dbReference>
<dbReference type="Proteomes" id="UP000697710">
    <property type="component" value="Unassembled WGS sequence"/>
</dbReference>
<dbReference type="GO" id="GO:0003677">
    <property type="term" value="F:DNA binding"/>
    <property type="evidence" value="ECO:0007669"/>
    <property type="project" value="UniProtKB-KW"/>
</dbReference>
<reference evidence="5" key="2">
    <citation type="journal article" date="2021" name="Microbiome">
        <title>Successional dynamics and alternative stable states in a saline activated sludge microbial community over 9 years.</title>
        <authorList>
            <person name="Wang Y."/>
            <person name="Ye J."/>
            <person name="Ju F."/>
            <person name="Liu L."/>
            <person name="Boyd J.A."/>
            <person name="Deng Y."/>
            <person name="Parks D.H."/>
            <person name="Jiang X."/>
            <person name="Yin X."/>
            <person name="Woodcroft B.J."/>
            <person name="Tyson G.W."/>
            <person name="Hugenholtz P."/>
            <person name="Polz M.F."/>
            <person name="Zhang T."/>
        </authorList>
    </citation>
    <scope>NUCLEOTIDE SEQUENCE</scope>
    <source>
        <strain evidence="5">HKST-UBA01</strain>
    </source>
</reference>
<dbReference type="InterPro" id="IPR011991">
    <property type="entry name" value="ArsR-like_HTH"/>
</dbReference>
<accession>A0A956M0M9</accession>
<evidence type="ECO:0000313" key="5">
    <source>
        <dbReference type="EMBL" id="MCA9727987.1"/>
    </source>
</evidence>
<dbReference type="PROSITE" id="PS50987">
    <property type="entry name" value="HTH_ARSR_2"/>
    <property type="match status" value="1"/>
</dbReference>
<organism evidence="5 6">
    <name type="scientific">Eiseniibacteriota bacterium</name>
    <dbReference type="NCBI Taxonomy" id="2212470"/>
    <lineage>
        <taxon>Bacteria</taxon>
        <taxon>Candidatus Eiseniibacteriota</taxon>
    </lineage>
</organism>
<keyword evidence="1" id="KW-0805">Transcription regulation</keyword>
<evidence type="ECO:0000256" key="2">
    <source>
        <dbReference type="ARBA" id="ARBA00023125"/>
    </source>
</evidence>
<dbReference type="PRINTS" id="PR00778">
    <property type="entry name" value="HTHARSR"/>
</dbReference>
<keyword evidence="2" id="KW-0238">DNA-binding</keyword>
<dbReference type="GO" id="GO:0003700">
    <property type="term" value="F:DNA-binding transcription factor activity"/>
    <property type="evidence" value="ECO:0007669"/>
    <property type="project" value="InterPro"/>
</dbReference>
<keyword evidence="3" id="KW-0804">Transcription</keyword>
<dbReference type="NCBIfam" id="NF033788">
    <property type="entry name" value="HTH_metalloreg"/>
    <property type="match status" value="1"/>
</dbReference>
<dbReference type="Gene3D" id="1.10.10.10">
    <property type="entry name" value="Winged helix-like DNA-binding domain superfamily/Winged helix DNA-binding domain"/>
    <property type="match status" value="1"/>
</dbReference>